<sequence length="69" mass="7692">MDANMTRGEEINFAIQSCDSFLSTATSSTYAFWMAYLMPEINTLDLASLMLKVSDAKTNVIIYKETLIG</sequence>
<reference evidence="2" key="1">
    <citation type="submission" date="2016-11" db="UniProtKB">
        <authorList>
            <consortium name="WormBaseParasite"/>
        </authorList>
    </citation>
    <scope>IDENTIFICATION</scope>
</reference>
<dbReference type="Proteomes" id="UP000095281">
    <property type="component" value="Unplaced"/>
</dbReference>
<dbReference type="AlphaFoldDB" id="A0A1I8BVY0"/>
<protein>
    <submittedName>
        <fullName evidence="2">Cytochrome P450</fullName>
    </submittedName>
</protein>
<organism evidence="1 2">
    <name type="scientific">Meloidogyne hapla</name>
    <name type="common">Root-knot nematode worm</name>
    <dbReference type="NCBI Taxonomy" id="6305"/>
    <lineage>
        <taxon>Eukaryota</taxon>
        <taxon>Metazoa</taxon>
        <taxon>Ecdysozoa</taxon>
        <taxon>Nematoda</taxon>
        <taxon>Chromadorea</taxon>
        <taxon>Rhabditida</taxon>
        <taxon>Tylenchina</taxon>
        <taxon>Tylenchomorpha</taxon>
        <taxon>Tylenchoidea</taxon>
        <taxon>Meloidogynidae</taxon>
        <taxon>Meloidogyninae</taxon>
        <taxon>Meloidogyne</taxon>
    </lineage>
</organism>
<evidence type="ECO:0000313" key="2">
    <source>
        <dbReference type="WBParaSite" id="MhA1_Contig715.frz3.gene10"/>
    </source>
</evidence>
<evidence type="ECO:0000313" key="1">
    <source>
        <dbReference type="Proteomes" id="UP000095281"/>
    </source>
</evidence>
<dbReference type="WBParaSite" id="MhA1_Contig715.frz3.gene10">
    <property type="protein sequence ID" value="MhA1_Contig715.frz3.gene10"/>
    <property type="gene ID" value="MhA1_Contig715.frz3.gene10"/>
</dbReference>
<accession>A0A1I8BVY0</accession>
<keyword evidence="1" id="KW-1185">Reference proteome</keyword>
<proteinExistence type="predicted"/>
<name>A0A1I8BVY0_MELHA</name>